<dbReference type="Pfam" id="PF02469">
    <property type="entry name" value="Fasciclin"/>
    <property type="match status" value="1"/>
</dbReference>
<dbReference type="EMBL" id="FNFO01000010">
    <property type="protein sequence ID" value="SDM08488.1"/>
    <property type="molecule type" value="Genomic_DNA"/>
</dbReference>
<evidence type="ECO:0000313" key="3">
    <source>
        <dbReference type="EMBL" id="SDM08488.1"/>
    </source>
</evidence>
<reference evidence="3 4" key="1">
    <citation type="submission" date="2016-10" db="EMBL/GenBank/DDBJ databases">
        <authorList>
            <person name="de Groot N.N."/>
        </authorList>
    </citation>
    <scope>NUCLEOTIDE SEQUENCE [LARGE SCALE GENOMIC DNA]</scope>
    <source>
        <strain evidence="3 4">DSM 25186</strain>
    </source>
</reference>
<dbReference type="PROSITE" id="PS51257">
    <property type="entry name" value="PROKAR_LIPOPROTEIN"/>
    <property type="match status" value="1"/>
</dbReference>
<name>A0A1G9QBT3_9BACT</name>
<sequence>MMLTLKNLSRGASALLFVTFMAACGGETTSQQETSDTASTEAEDTEVSLGATQTILERVQYDDDLGALYDAVQAAQLEAALEAAGPLTIFAPSDAAFEELPATTLQPLLEDTTRRKELQVLLSNHIVEGYYPADSLTNGMELTTLAGNTITISKVVNTISVADEPVETPDVQATNGVVHVVAGLIVPGNE</sequence>
<organism evidence="3 4">
    <name type="scientific">Catalinimonas alkaloidigena</name>
    <dbReference type="NCBI Taxonomy" id="1075417"/>
    <lineage>
        <taxon>Bacteria</taxon>
        <taxon>Pseudomonadati</taxon>
        <taxon>Bacteroidota</taxon>
        <taxon>Cytophagia</taxon>
        <taxon>Cytophagales</taxon>
        <taxon>Catalimonadaceae</taxon>
        <taxon>Catalinimonas</taxon>
    </lineage>
</organism>
<gene>
    <name evidence="3" type="ORF">SAMN05421823_110115</name>
</gene>
<protein>
    <submittedName>
        <fullName evidence="3">Uncaracterized surface protein containing fasciclin (FAS1) repeats</fullName>
    </submittedName>
</protein>
<dbReference type="SMART" id="SM00554">
    <property type="entry name" value="FAS1"/>
    <property type="match status" value="1"/>
</dbReference>
<dbReference type="PANTHER" id="PTHR10900">
    <property type="entry name" value="PERIOSTIN-RELATED"/>
    <property type="match status" value="1"/>
</dbReference>
<accession>A0A1G9QBT3</accession>
<feature type="signal peptide" evidence="1">
    <location>
        <begin position="1"/>
        <end position="22"/>
    </location>
</feature>
<dbReference type="PANTHER" id="PTHR10900:SF77">
    <property type="entry name" value="FI19380P1"/>
    <property type="match status" value="1"/>
</dbReference>
<keyword evidence="1" id="KW-0732">Signal</keyword>
<dbReference type="GO" id="GO:0005615">
    <property type="term" value="C:extracellular space"/>
    <property type="evidence" value="ECO:0007669"/>
    <property type="project" value="TreeGrafter"/>
</dbReference>
<dbReference type="FunFam" id="2.30.180.10:FF:000014">
    <property type="entry name" value="Stabilin 1"/>
    <property type="match status" value="1"/>
</dbReference>
<dbReference type="OrthoDB" id="1119934at2"/>
<dbReference type="InterPro" id="IPR000782">
    <property type="entry name" value="FAS1_domain"/>
</dbReference>
<dbReference type="Gene3D" id="2.30.180.10">
    <property type="entry name" value="FAS1 domain"/>
    <property type="match status" value="1"/>
</dbReference>
<evidence type="ECO:0000313" key="4">
    <source>
        <dbReference type="Proteomes" id="UP000198510"/>
    </source>
</evidence>
<dbReference type="PROSITE" id="PS50213">
    <property type="entry name" value="FAS1"/>
    <property type="match status" value="1"/>
</dbReference>
<feature type="chain" id="PRO_5011484269" evidence="1">
    <location>
        <begin position="23"/>
        <end position="190"/>
    </location>
</feature>
<dbReference type="SUPFAM" id="SSF82153">
    <property type="entry name" value="FAS1 domain"/>
    <property type="match status" value="1"/>
</dbReference>
<dbReference type="InterPro" id="IPR050904">
    <property type="entry name" value="Adhesion/Biosynth-related"/>
</dbReference>
<proteinExistence type="predicted"/>
<evidence type="ECO:0000256" key="1">
    <source>
        <dbReference type="SAM" id="SignalP"/>
    </source>
</evidence>
<dbReference type="Proteomes" id="UP000198510">
    <property type="component" value="Unassembled WGS sequence"/>
</dbReference>
<keyword evidence="4" id="KW-1185">Reference proteome</keyword>
<evidence type="ECO:0000259" key="2">
    <source>
        <dbReference type="PROSITE" id="PS50213"/>
    </source>
</evidence>
<dbReference type="STRING" id="1075417.SAMN05421823_110115"/>
<dbReference type="InterPro" id="IPR036378">
    <property type="entry name" value="FAS1_dom_sf"/>
</dbReference>
<feature type="domain" description="FAS1" evidence="2">
    <location>
        <begin position="52"/>
        <end position="185"/>
    </location>
</feature>
<dbReference type="AlphaFoldDB" id="A0A1G9QBT3"/>